<accession>A0A0P0D299</accession>
<evidence type="ECO:0000256" key="1">
    <source>
        <dbReference type="SAM" id="Phobius"/>
    </source>
</evidence>
<evidence type="ECO:0000313" key="2">
    <source>
        <dbReference type="EMBL" id="ALJ01052.1"/>
    </source>
</evidence>
<keyword evidence="1" id="KW-0472">Membrane</keyword>
<dbReference type="RefSeq" id="WP_062545688.1">
    <property type="nucleotide sequence ID" value="NZ_CP012643.1"/>
</dbReference>
<reference evidence="2 3" key="1">
    <citation type="submission" date="2015-08" db="EMBL/GenBank/DDBJ databases">
        <title>Complete genome sequence of Rufibacter tibetensis strain 1351t, a radiation-resistant bacterium from tibet plateau.</title>
        <authorList>
            <person name="Dai J."/>
        </authorList>
    </citation>
    <scope>NUCLEOTIDE SEQUENCE [LARGE SCALE GENOMIC DNA]</scope>
    <source>
        <strain evidence="2 3">1351</strain>
    </source>
</reference>
<feature type="transmembrane region" description="Helical" evidence="1">
    <location>
        <begin position="43"/>
        <end position="60"/>
    </location>
</feature>
<evidence type="ECO:0000313" key="3">
    <source>
        <dbReference type="Proteomes" id="UP000061382"/>
    </source>
</evidence>
<name>A0A0P0D299_9BACT</name>
<keyword evidence="1" id="KW-1133">Transmembrane helix</keyword>
<dbReference type="STRING" id="512763.DC20_21215"/>
<proteinExistence type="predicted"/>
<keyword evidence="1" id="KW-0812">Transmembrane</keyword>
<gene>
    <name evidence="2" type="ORF">DC20_21215</name>
</gene>
<dbReference type="OrthoDB" id="1446008at2"/>
<keyword evidence="3" id="KW-1185">Reference proteome</keyword>
<organism evidence="2 3">
    <name type="scientific">Rufibacter tibetensis</name>
    <dbReference type="NCBI Taxonomy" id="512763"/>
    <lineage>
        <taxon>Bacteria</taxon>
        <taxon>Pseudomonadati</taxon>
        <taxon>Bacteroidota</taxon>
        <taxon>Cytophagia</taxon>
        <taxon>Cytophagales</taxon>
        <taxon>Hymenobacteraceae</taxon>
        <taxon>Rufibacter</taxon>
    </lineage>
</organism>
<dbReference type="EMBL" id="CP012643">
    <property type="protein sequence ID" value="ALJ01052.1"/>
    <property type="molecule type" value="Genomic_DNA"/>
</dbReference>
<dbReference type="PATRIC" id="fig|512763.3.peg.4661"/>
<dbReference type="Proteomes" id="UP000061382">
    <property type="component" value="Chromosome"/>
</dbReference>
<dbReference type="AlphaFoldDB" id="A0A0P0D299"/>
<protein>
    <submittedName>
        <fullName evidence="2">Uncharacterized protein</fullName>
    </submittedName>
</protein>
<feature type="transmembrane region" description="Helical" evidence="1">
    <location>
        <begin position="67"/>
        <end position="87"/>
    </location>
</feature>
<dbReference type="KEGG" id="rti:DC20_21215"/>
<sequence>MRSIFILMFLLLFAGKVYSQEKAIIPLKTKAEYLELSKSQKVAGFIFLGGGMALLAYAAPGNVSFDTLPFVVIGGAGLTLGSIPFFISAGKNRKRAMNAATSLELRRLSPSPSTGQSSAATFLTLHLKL</sequence>